<dbReference type="RefSeq" id="WP_171276279.1">
    <property type="nucleotide sequence ID" value="NZ_CAWPJG010000001.1"/>
</dbReference>
<dbReference type="FunFam" id="1.10.420.10:FF:000002">
    <property type="entry name" value="Catalase-peroxidase"/>
    <property type="match status" value="1"/>
</dbReference>
<keyword evidence="1 12" id="KW-0575">Peroxidase</keyword>
<dbReference type="NCBIfam" id="NF011635">
    <property type="entry name" value="PRK15061.1"/>
    <property type="match status" value="1"/>
</dbReference>
<evidence type="ECO:0000256" key="2">
    <source>
        <dbReference type="ARBA" id="ARBA00022617"/>
    </source>
</evidence>
<dbReference type="InterPro" id="IPR019794">
    <property type="entry name" value="Peroxidases_AS"/>
</dbReference>
<evidence type="ECO:0000256" key="6">
    <source>
        <dbReference type="ARBA" id="ARBA00023324"/>
    </source>
</evidence>
<keyword evidence="6 12" id="KW-0376">Hydrogen peroxide</keyword>
<dbReference type="PRINTS" id="PR00460">
    <property type="entry name" value="BPEROXIDASE"/>
</dbReference>
<evidence type="ECO:0000313" key="16">
    <source>
        <dbReference type="Proteomes" id="UP000501427"/>
    </source>
</evidence>
<name>A0A6M4YA22_AERME</name>
<dbReference type="HAMAP" id="MF_01961">
    <property type="entry name" value="Catal_peroxid"/>
    <property type="match status" value="1"/>
</dbReference>
<keyword evidence="5 12" id="KW-0408">Iron</keyword>
<evidence type="ECO:0000259" key="14">
    <source>
        <dbReference type="PROSITE" id="PS50873"/>
    </source>
</evidence>
<comment type="caution">
    <text evidence="12">Lacks conserved residue(s) required for the propagation of feature annotation.</text>
</comment>
<evidence type="ECO:0000256" key="11">
    <source>
        <dbReference type="ARBA" id="ARBA00074141"/>
    </source>
</evidence>
<feature type="site" description="Transition state stabilizer" evidence="12">
    <location>
        <position position="88"/>
    </location>
</feature>
<dbReference type="InterPro" id="IPR000763">
    <property type="entry name" value="Catalase_peroxidase"/>
</dbReference>
<dbReference type="Gene3D" id="1.10.520.10">
    <property type="match status" value="2"/>
</dbReference>
<dbReference type="PROSITE" id="PS50873">
    <property type="entry name" value="PEROXIDASE_4"/>
    <property type="match status" value="1"/>
</dbReference>
<evidence type="ECO:0000256" key="13">
    <source>
        <dbReference type="RuleBase" id="RU003451"/>
    </source>
</evidence>
<feature type="binding site" description="axial binding residue" evidence="12">
    <location>
        <position position="257"/>
    </location>
    <ligand>
        <name>heme b</name>
        <dbReference type="ChEBI" id="CHEBI:60344"/>
    </ligand>
    <ligandPart>
        <name>Fe</name>
        <dbReference type="ChEBI" id="CHEBI:18248"/>
    </ligandPart>
</feature>
<feature type="domain" description="Plant heme peroxidase family profile" evidence="14">
    <location>
        <begin position="125"/>
        <end position="420"/>
    </location>
</feature>
<dbReference type="CDD" id="cd00649">
    <property type="entry name" value="catalase_peroxidase_1"/>
    <property type="match status" value="1"/>
</dbReference>
<sequence length="725" mass="79257">MSEESKCPFNHTAGVGRTNRDWWPNQLRLDLLHQHSPSSDPMDKDFNYAEAFNSLDYKALKKDLVKLMTDSQEWWPADFGHYGPQFIRMTWHAAGTYRITDGRGGGGRGQQRFAPLNSWPDNVNIDKSRRLLWPIKQKYGNKISWADLLILAGNVALESMGFRTFGFGGGRPDVWEPDQDVNWGDEIAWLGVDPDRVKGDRELAAPFGATHMGLIYVNPEGPNASGDYMEAAKDIRSTFGRMAMNDEETVALIAGGHTFGKAHGAAPESHKGPEPEAAPLEAQGLGWMSDYGSGHGKDTVSSGLEVTWTKTPALWSNNFFENLFKYEWELTKSPAGAKQWVAKDAPEIIPDAHIPGKFHKPTMLTTDLTLRFDPEFGKISRHFYEDPQAFADAFARAWYKLTHRDMGPIARYLGPEVPSEELIWQDPIPAVNHPLVDDKDVAALKEKILASALTVAELASTAWASAATFRGSDKRGGANGARIRLAPQKEWAANQPAQLAKVLKTLEGIQQGFNASATGGKQVSLADLIVLAGGVGVEQAAKLAGVTVTVPFTPGRMDASQAQTDVDSFAVLEPLADGFRNYLGGDYAELSEAMLVDKAQLLTLSAPEMTVLIGGMRVLGTNTGNCHGVFTATPGTLSNDFFVNLLDMGTEWKPAAGAKGIYEGSDRKTGKVKWTGTRVDLLFGSNSQLRALAEVYASADGKEKFVKDFVAAWTKVMNLDRFDLA</sequence>
<evidence type="ECO:0000256" key="4">
    <source>
        <dbReference type="ARBA" id="ARBA00023002"/>
    </source>
</evidence>
<evidence type="ECO:0000256" key="12">
    <source>
        <dbReference type="HAMAP-Rule" id="MF_01961"/>
    </source>
</evidence>
<evidence type="ECO:0000256" key="10">
    <source>
        <dbReference type="ARBA" id="ARBA00067012"/>
    </source>
</evidence>
<dbReference type="FunFam" id="1.10.420.10:FF:000004">
    <property type="entry name" value="Catalase-peroxidase"/>
    <property type="match status" value="1"/>
</dbReference>
<evidence type="ECO:0000313" key="15">
    <source>
        <dbReference type="EMBL" id="QJT22184.1"/>
    </source>
</evidence>
<organism evidence="15 16">
    <name type="scientific">Aeromonas media</name>
    <dbReference type="NCBI Taxonomy" id="651"/>
    <lineage>
        <taxon>Bacteria</taxon>
        <taxon>Pseudomonadati</taxon>
        <taxon>Pseudomonadota</taxon>
        <taxon>Gammaproteobacteria</taxon>
        <taxon>Aeromonadales</taxon>
        <taxon>Aeromonadaceae</taxon>
        <taxon>Aeromonas</taxon>
    </lineage>
</organism>
<comment type="subunit">
    <text evidence="12">Homodimer or homotetramer.</text>
</comment>
<evidence type="ECO:0000256" key="5">
    <source>
        <dbReference type="ARBA" id="ARBA00023004"/>
    </source>
</evidence>
<dbReference type="GO" id="GO:0004096">
    <property type="term" value="F:catalase activity"/>
    <property type="evidence" value="ECO:0007669"/>
    <property type="project" value="UniProtKB-UniRule"/>
</dbReference>
<dbReference type="Pfam" id="PF00141">
    <property type="entry name" value="peroxidase"/>
    <property type="match status" value="2"/>
</dbReference>
<keyword evidence="4 12" id="KW-0560">Oxidoreductase</keyword>
<dbReference type="GO" id="GO:0070301">
    <property type="term" value="P:cellular response to hydrogen peroxide"/>
    <property type="evidence" value="ECO:0007669"/>
    <property type="project" value="TreeGrafter"/>
</dbReference>
<dbReference type="InterPro" id="IPR010255">
    <property type="entry name" value="Haem_peroxidase_sf"/>
</dbReference>
<protein>
    <recommendedName>
        <fullName evidence="11 12">Catalase-peroxidase</fullName>
        <shortName evidence="12">CP</shortName>
        <ecNumber evidence="10 12">1.11.1.21</ecNumber>
    </recommendedName>
    <alternativeName>
        <fullName evidence="12">Peroxidase/catalase</fullName>
    </alternativeName>
</protein>
<comment type="PTM">
    <text evidence="12">Formation of the three residue Trp-Tyr-Met cross-link is important for the catalase, but not the peroxidase activity of the enzyme.</text>
</comment>
<dbReference type="GO" id="GO:0042744">
    <property type="term" value="P:hydrogen peroxide catabolic process"/>
    <property type="evidence" value="ECO:0007669"/>
    <property type="project" value="UniProtKB-KW"/>
</dbReference>
<dbReference type="SUPFAM" id="SSF48113">
    <property type="entry name" value="Heme-dependent peroxidases"/>
    <property type="match status" value="2"/>
</dbReference>
<dbReference type="EC" id="1.11.1.21" evidence="10 12"/>
<dbReference type="GO" id="GO:0020037">
    <property type="term" value="F:heme binding"/>
    <property type="evidence" value="ECO:0007669"/>
    <property type="project" value="InterPro"/>
</dbReference>
<dbReference type="CDD" id="cd08200">
    <property type="entry name" value="catalase_peroxidase_2"/>
    <property type="match status" value="1"/>
</dbReference>
<dbReference type="PROSITE" id="PS00435">
    <property type="entry name" value="PEROXIDASE_1"/>
    <property type="match status" value="1"/>
</dbReference>
<feature type="cross-link" description="Tryptophyl-tyrosyl-methioninium (Tyr-Met) (with Trp-91)" evidence="12">
    <location>
        <begin position="216"/>
        <end position="242"/>
    </location>
</feature>
<comment type="similarity">
    <text evidence="9 12 13">Belongs to the peroxidase family. Peroxidase/catalase subfamily.</text>
</comment>
<dbReference type="AlphaFoldDB" id="A0A6M4YA22"/>
<evidence type="ECO:0000256" key="1">
    <source>
        <dbReference type="ARBA" id="ARBA00022559"/>
    </source>
</evidence>
<accession>A0A6M4YA22</accession>
<comment type="cofactor">
    <cofactor evidence="12">
        <name>heme b</name>
        <dbReference type="ChEBI" id="CHEBI:60344"/>
    </cofactor>
    <text evidence="12">Binds 1 heme b (iron(II)-protoporphyrin IX) group per dimer.</text>
</comment>
<dbReference type="Proteomes" id="UP000501427">
    <property type="component" value="Chromosome"/>
</dbReference>
<dbReference type="GO" id="GO:0005829">
    <property type="term" value="C:cytosol"/>
    <property type="evidence" value="ECO:0007669"/>
    <property type="project" value="TreeGrafter"/>
</dbReference>
<comment type="function">
    <text evidence="12">Bifunctional enzyme with both catalase and broad-spectrum peroxidase activity.</text>
</comment>
<feature type="active site" description="Proton acceptor" evidence="12">
    <location>
        <position position="92"/>
    </location>
</feature>
<evidence type="ECO:0000256" key="9">
    <source>
        <dbReference type="ARBA" id="ARBA00060838"/>
    </source>
</evidence>
<dbReference type="PRINTS" id="PR00458">
    <property type="entry name" value="PEROXIDASE"/>
</dbReference>
<dbReference type="InterPro" id="IPR019793">
    <property type="entry name" value="Peroxidases_heam-ligand_BS"/>
</dbReference>
<evidence type="ECO:0000256" key="7">
    <source>
        <dbReference type="ARBA" id="ARBA00049145"/>
    </source>
</evidence>
<keyword evidence="2 12" id="KW-0349">Heme</keyword>
<dbReference type="NCBIfam" id="TIGR00198">
    <property type="entry name" value="cat_per_HPI"/>
    <property type="match status" value="1"/>
</dbReference>
<dbReference type="Gene3D" id="1.10.420.10">
    <property type="entry name" value="Peroxidase, domain 2"/>
    <property type="match status" value="2"/>
</dbReference>
<dbReference type="EMBL" id="CP038441">
    <property type="protein sequence ID" value="QJT22184.1"/>
    <property type="molecule type" value="Genomic_DNA"/>
</dbReference>
<dbReference type="GO" id="GO:0046872">
    <property type="term" value="F:metal ion binding"/>
    <property type="evidence" value="ECO:0007669"/>
    <property type="project" value="UniProtKB-KW"/>
</dbReference>
<evidence type="ECO:0000256" key="3">
    <source>
        <dbReference type="ARBA" id="ARBA00022723"/>
    </source>
</evidence>
<comment type="catalytic activity">
    <reaction evidence="8 12 13">
        <text>H2O2 + AH2 = A + 2 H2O</text>
        <dbReference type="Rhea" id="RHEA:30275"/>
        <dbReference type="ChEBI" id="CHEBI:13193"/>
        <dbReference type="ChEBI" id="CHEBI:15377"/>
        <dbReference type="ChEBI" id="CHEBI:16240"/>
        <dbReference type="ChEBI" id="CHEBI:17499"/>
        <dbReference type="EC" id="1.11.1.21"/>
    </reaction>
</comment>
<dbReference type="PANTHER" id="PTHR30555:SF0">
    <property type="entry name" value="CATALASE-PEROXIDASE"/>
    <property type="match status" value="1"/>
</dbReference>
<comment type="catalytic activity">
    <reaction evidence="7 12 13">
        <text>2 H2O2 = O2 + 2 H2O</text>
        <dbReference type="Rhea" id="RHEA:20309"/>
        <dbReference type="ChEBI" id="CHEBI:15377"/>
        <dbReference type="ChEBI" id="CHEBI:15379"/>
        <dbReference type="ChEBI" id="CHEBI:16240"/>
        <dbReference type="EC" id="1.11.1.21"/>
    </reaction>
</comment>
<gene>
    <name evidence="12 15" type="primary">katG</name>
    <name evidence="15" type="ORF">E4184_12675</name>
</gene>
<dbReference type="PROSITE" id="PS00436">
    <property type="entry name" value="PEROXIDASE_2"/>
    <property type="match status" value="1"/>
</dbReference>
<reference evidence="15 16" key="1">
    <citation type="submission" date="2019-03" db="EMBL/GenBank/DDBJ databases">
        <title>Novel transposon Tn6433 accelerates the dissemination of tet(E) in Aeromonas from aerobic biofilm under oxytetracycline stress.</title>
        <authorList>
            <person name="Shi Y."/>
            <person name="Tian Z."/>
            <person name="Zhang Y."/>
            <person name="Zhang H."/>
            <person name="Yang M."/>
        </authorList>
    </citation>
    <scope>NUCLEOTIDE SEQUENCE [LARGE SCALE GENOMIC DNA]</scope>
    <source>
        <strain evidence="15 16">T0.1-19</strain>
    </source>
</reference>
<keyword evidence="3 12" id="KW-0479">Metal-binding</keyword>
<dbReference type="PANTHER" id="PTHR30555">
    <property type="entry name" value="HYDROPEROXIDASE I, BIFUNCTIONAL CATALASE-PEROXIDASE"/>
    <property type="match status" value="1"/>
</dbReference>
<evidence type="ECO:0000256" key="8">
    <source>
        <dbReference type="ARBA" id="ARBA00051651"/>
    </source>
</evidence>
<dbReference type="FunFam" id="1.10.520.10:FF:000002">
    <property type="entry name" value="Catalase-peroxidase"/>
    <property type="match status" value="1"/>
</dbReference>
<dbReference type="InterPro" id="IPR002016">
    <property type="entry name" value="Haem_peroxidase"/>
</dbReference>
<proteinExistence type="inferred from homology"/>